<evidence type="ECO:0000313" key="3">
    <source>
        <dbReference type="EMBL" id="MCF1715436.1"/>
    </source>
</evidence>
<dbReference type="SMART" id="SM00471">
    <property type="entry name" value="HDc"/>
    <property type="match status" value="1"/>
</dbReference>
<evidence type="ECO:0000259" key="2">
    <source>
        <dbReference type="SMART" id="SM00471"/>
    </source>
</evidence>
<gene>
    <name evidence="3" type="ORF">L0U88_12440</name>
</gene>
<proteinExistence type="predicted"/>
<evidence type="ECO:0000256" key="1">
    <source>
        <dbReference type="ARBA" id="ARBA00022801"/>
    </source>
</evidence>
<dbReference type="InterPro" id="IPR003607">
    <property type="entry name" value="HD/PDEase_dom"/>
</dbReference>
<dbReference type="NCBIfam" id="TIGR01353">
    <property type="entry name" value="dGTP_triPase"/>
    <property type="match status" value="1"/>
</dbReference>
<dbReference type="InterPro" id="IPR006261">
    <property type="entry name" value="dGTPase"/>
</dbReference>
<feature type="domain" description="HD/PDEase" evidence="2">
    <location>
        <begin position="56"/>
        <end position="264"/>
    </location>
</feature>
<accession>A0ABS9BLC6</accession>
<dbReference type="SUPFAM" id="SSF109604">
    <property type="entry name" value="HD-domain/PDEase-like"/>
    <property type="match status" value="1"/>
</dbReference>
<dbReference type="InterPro" id="IPR050135">
    <property type="entry name" value="dGTPase-like"/>
</dbReference>
<dbReference type="Proteomes" id="UP001200145">
    <property type="component" value="Unassembled WGS sequence"/>
</dbReference>
<dbReference type="Gene3D" id="1.10.3210.10">
    <property type="entry name" value="Hypothetical protein af1432"/>
    <property type="match status" value="1"/>
</dbReference>
<dbReference type="InterPro" id="IPR026875">
    <property type="entry name" value="PHydrolase_assoc_dom"/>
</dbReference>
<evidence type="ECO:0000313" key="4">
    <source>
        <dbReference type="Proteomes" id="UP001200145"/>
    </source>
</evidence>
<dbReference type="Gene3D" id="1.10.3550.10">
    <property type="entry name" value="eoxyguanosinetriphosphate triphosphohydrolase domain-like"/>
    <property type="match status" value="1"/>
</dbReference>
<organism evidence="3 4">
    <name type="scientific">Flavihumibacter fluminis</name>
    <dbReference type="NCBI Taxonomy" id="2909236"/>
    <lineage>
        <taxon>Bacteria</taxon>
        <taxon>Pseudomonadati</taxon>
        <taxon>Bacteroidota</taxon>
        <taxon>Chitinophagia</taxon>
        <taxon>Chitinophagales</taxon>
        <taxon>Chitinophagaceae</taxon>
        <taxon>Flavihumibacter</taxon>
    </lineage>
</organism>
<comment type="caution">
    <text evidence="3">The sequence shown here is derived from an EMBL/GenBank/DDBJ whole genome shotgun (WGS) entry which is preliminary data.</text>
</comment>
<dbReference type="InterPro" id="IPR006674">
    <property type="entry name" value="HD_domain"/>
</dbReference>
<dbReference type="RefSeq" id="WP_234866389.1">
    <property type="nucleotide sequence ID" value="NZ_JAKEVY010000003.1"/>
</dbReference>
<name>A0ABS9BLC6_9BACT</name>
<dbReference type="Gene3D" id="1.10.3410.10">
    <property type="entry name" value="putative deoxyguanosinetriphosphate triphosphohydrolase like domain"/>
    <property type="match status" value="1"/>
</dbReference>
<keyword evidence="4" id="KW-1185">Reference proteome</keyword>
<reference evidence="3 4" key="1">
    <citation type="submission" date="2022-01" db="EMBL/GenBank/DDBJ databases">
        <title>Flavihumibacter sp. nov., isolated from sediment of a river.</title>
        <authorList>
            <person name="Liu H."/>
        </authorList>
    </citation>
    <scope>NUCLEOTIDE SEQUENCE [LARGE SCALE GENOMIC DNA]</scope>
    <source>
        <strain evidence="3 4">RY-1</strain>
    </source>
</reference>
<keyword evidence="1" id="KW-0378">Hydrolase</keyword>
<dbReference type="InterPro" id="IPR027432">
    <property type="entry name" value="dGTP_triphosphohydrolase_C"/>
</dbReference>
<dbReference type="PANTHER" id="PTHR11373:SF32">
    <property type="entry name" value="DEOXYGUANOSINETRIPHOSPHATE TRIPHOSPHOHYDROLASE"/>
    <property type="match status" value="1"/>
</dbReference>
<dbReference type="EMBL" id="JAKEVY010000003">
    <property type="protein sequence ID" value="MCF1715436.1"/>
    <property type="molecule type" value="Genomic_DNA"/>
</dbReference>
<dbReference type="NCBIfam" id="NF002205">
    <property type="entry name" value="PRK01096.1"/>
    <property type="match status" value="1"/>
</dbReference>
<dbReference type="CDD" id="cd00077">
    <property type="entry name" value="HDc"/>
    <property type="match status" value="1"/>
</dbReference>
<sequence>MMNWNTCFTNARFGQEYRSDQARTAYERDFDRLIFSAAFRRLQDKTQVFPLPGPVLVHNRLTHSLEVASVGRSLGKLVGQELADLAAPAAREFYQADLSSVIAAACLAHDIGNPAFGHSGESAISAYFTDAAAETLNGISLREHFNEAEWQDLTHFEGNANSFRILTHHYANRQQGGYQLTYSTLAAIAKYPCASLAADGSAVHRKKYGFFQSEQESFRKVAETLGMVAEQEDPLVFRRHPFVYLVEAADDICYRVIDWEDAHRLGILDSKTAVEALVNLLETGRKERMDRIHVTLDKLKGDSREQLAFLRAMSINLLVETAVQNFMKNESVLLTGMYNRSLLDDMEPAMGAALKEINSITMKRIYNHETVVKIELAGYEVMHSLLSHFIPAVLNQRPSHREKKVLQLLPDQYREEGAGNYVKALNVVDFIAGMTDSYAMELYKNLHGISLPRHT</sequence>
<dbReference type="Pfam" id="PF13286">
    <property type="entry name" value="HD_assoc"/>
    <property type="match status" value="1"/>
</dbReference>
<dbReference type="InterPro" id="IPR023293">
    <property type="entry name" value="dGTP_triP_hydro_central_sf"/>
</dbReference>
<dbReference type="PANTHER" id="PTHR11373">
    <property type="entry name" value="DEOXYNUCLEOSIDE TRIPHOSPHATE TRIPHOSPHOHYDROLASE"/>
    <property type="match status" value="1"/>
</dbReference>
<dbReference type="Pfam" id="PF01966">
    <property type="entry name" value="HD"/>
    <property type="match status" value="1"/>
</dbReference>
<protein>
    <submittedName>
        <fullName evidence="3">Deoxyguanosinetriphosphate triphosphohydrolase</fullName>
    </submittedName>
</protein>